<evidence type="ECO:0000256" key="3">
    <source>
        <dbReference type="ARBA" id="ARBA00022836"/>
    </source>
</evidence>
<dbReference type="PANTHER" id="PTHR31982:SF5">
    <property type="entry name" value="PHOTOSYSTEM I REACTION CENTER SUBUNIT II, CHLOROPLASTIC"/>
    <property type="match status" value="1"/>
</dbReference>
<geneLocation type="chloroplast" evidence="6"/>
<sequence length="166" mass="18530">MLRRDMEILQPFRVLQNVMWLRGLLLKQRYMRCQSGGIACMKAGTNIVYFSKKEQGLALVWTLSNNNSIGGTEKYRVFRLTPPRIIEYSQSSRPSSRDVATGMRSPQKSDRGSIELIYPHDGVVPEKSTPGRAPSGLIHGSIGSNLDPHTVRATTWLALEALSRAS</sequence>
<dbReference type="GO" id="GO:0016491">
    <property type="term" value="F:oxidoreductase activity"/>
    <property type="evidence" value="ECO:0007669"/>
    <property type="project" value="UniProtKB-KW"/>
</dbReference>
<dbReference type="GO" id="GO:0009535">
    <property type="term" value="C:chloroplast thylakoid membrane"/>
    <property type="evidence" value="ECO:0007669"/>
    <property type="project" value="UniProtKB-SubCell"/>
</dbReference>
<keyword evidence="6" id="KW-0934">Plastid</keyword>
<dbReference type="GO" id="GO:0015979">
    <property type="term" value="P:photosynthesis"/>
    <property type="evidence" value="ECO:0007669"/>
    <property type="project" value="UniProtKB-UniRule"/>
</dbReference>
<keyword evidence="6" id="KW-0560">Oxidoreductase</keyword>
<proteinExistence type="inferred from homology"/>
<dbReference type="InterPro" id="IPR036579">
    <property type="entry name" value="PsaD_sf"/>
</dbReference>
<evidence type="ECO:0000256" key="1">
    <source>
        <dbReference type="ARBA" id="ARBA00009926"/>
    </source>
</evidence>
<name>A0A0U1WP46_KARMI</name>
<dbReference type="AlphaFoldDB" id="A0A0U1WP46"/>
<evidence type="ECO:0000256" key="4">
    <source>
        <dbReference type="RuleBase" id="RU368104"/>
    </source>
</evidence>
<keyword evidence="3 4" id="KW-0603">Photosystem I</keyword>
<comment type="subcellular location">
    <subcellularLocation>
        <location evidence="4">Plastid</location>
        <location evidence="4">Chloroplast thylakoid membrane</location>
        <topology evidence="4">Peripheral membrane protein</topology>
        <orientation evidence="4">Stromal side</orientation>
    </subcellularLocation>
</comment>
<accession>A0A0U1WP46</accession>
<feature type="region of interest" description="Disordered" evidence="5">
    <location>
        <begin position="89"/>
        <end position="110"/>
    </location>
</feature>
<evidence type="ECO:0000256" key="5">
    <source>
        <dbReference type="SAM" id="MobiDB-lite"/>
    </source>
</evidence>
<comment type="similarity">
    <text evidence="1 4">Belongs to the PsaD family.</text>
</comment>
<organism evidence="6">
    <name type="scientific">Karenia mikimotoi</name>
    <name type="common">Red tide dinoflagellate</name>
    <name type="synonym">Gymnodinium mikimotoi</name>
    <dbReference type="NCBI Taxonomy" id="225107"/>
    <lineage>
        <taxon>Eukaryota</taxon>
        <taxon>Sar</taxon>
        <taxon>Alveolata</taxon>
        <taxon>Dinophyceae</taxon>
        <taxon>Gymnodiniales</taxon>
        <taxon>Kareniaceae</taxon>
        <taxon>Karenia</taxon>
    </lineage>
</organism>
<dbReference type="GO" id="GO:0009538">
    <property type="term" value="C:photosystem I reaction center"/>
    <property type="evidence" value="ECO:0007669"/>
    <property type="project" value="UniProtKB-UniRule"/>
</dbReference>
<comment type="function">
    <text evidence="4">PsaD can form complexes with ferredoxin and ferredoxin-oxidoreductase in photosystem I (PS I) reaction center.</text>
</comment>
<reference evidence="6" key="1">
    <citation type="journal article" date="2016" name="Plant Mol. Biol.">
        <title>Diversity of transcripts and transcript processing forms in plastids of the dinoflagellate alga Karenia mikimotoi.</title>
        <authorList>
            <person name="Dorrell R.G."/>
            <person name="Hinksman G.A."/>
            <person name="Howe C.J."/>
        </authorList>
    </citation>
    <scope>NUCLEOTIDE SEQUENCE</scope>
    <source>
        <strain evidence="6">RCC1513</strain>
    </source>
</reference>
<dbReference type="Pfam" id="PF02531">
    <property type="entry name" value="PsaD"/>
    <property type="match status" value="2"/>
</dbReference>
<dbReference type="Gene3D" id="3.30.1470.10">
    <property type="entry name" value="Photosystem I PsaD, reaction center subunit II"/>
    <property type="match status" value="2"/>
</dbReference>
<keyword evidence="6" id="KW-0150">Chloroplast</keyword>
<dbReference type="PANTHER" id="PTHR31982">
    <property type="entry name" value="PHOTOSYSTEM I REACTION CENTER SUBUNIT II-1, CHLOROPLASTIC-RELATED"/>
    <property type="match status" value="1"/>
</dbReference>
<keyword evidence="2 4" id="KW-0602">Photosynthesis</keyword>
<dbReference type="InterPro" id="IPR003685">
    <property type="entry name" value="PsaD"/>
</dbReference>
<gene>
    <name evidence="6" type="primary">psaD</name>
</gene>
<protein>
    <recommendedName>
        <fullName evidence="4">Photosystem I reaction center subunit II</fullName>
    </recommendedName>
</protein>
<evidence type="ECO:0000256" key="2">
    <source>
        <dbReference type="ARBA" id="ARBA00022531"/>
    </source>
</evidence>
<dbReference type="SUPFAM" id="SSF64234">
    <property type="entry name" value="Photosystem I subunit PsaD"/>
    <property type="match status" value="2"/>
</dbReference>
<keyword evidence="4" id="KW-0793">Thylakoid</keyword>
<dbReference type="EMBL" id="KM065596">
    <property type="protein sequence ID" value="AIG99477.1"/>
    <property type="molecule type" value="Transcribed_RNA"/>
</dbReference>
<evidence type="ECO:0000313" key="6">
    <source>
        <dbReference type="EMBL" id="AIG99477.1"/>
    </source>
</evidence>